<dbReference type="EMBL" id="UGQY01000003">
    <property type="protein sequence ID" value="STZ88965.1"/>
    <property type="molecule type" value="Genomic_DNA"/>
</dbReference>
<protein>
    <submittedName>
        <fullName evidence="1">Amine oxidase</fullName>
    </submittedName>
</protein>
<dbReference type="SUPFAM" id="SSF51905">
    <property type="entry name" value="FAD/NAD(P)-binding domain"/>
    <property type="match status" value="1"/>
</dbReference>
<proteinExistence type="predicted"/>
<accession>A0A378UW21</accession>
<name>A0A378UW21_MYCFO</name>
<dbReference type="Gene3D" id="3.50.50.60">
    <property type="entry name" value="FAD/NAD(P)-binding domain"/>
    <property type="match status" value="1"/>
</dbReference>
<evidence type="ECO:0000313" key="1">
    <source>
        <dbReference type="EMBL" id="STZ88965.1"/>
    </source>
</evidence>
<dbReference type="InterPro" id="IPR036188">
    <property type="entry name" value="FAD/NAD-bd_sf"/>
</dbReference>
<dbReference type="GO" id="GO:0016491">
    <property type="term" value="F:oxidoreductase activity"/>
    <property type="evidence" value="ECO:0007669"/>
    <property type="project" value="TreeGrafter"/>
</dbReference>
<dbReference type="PANTHER" id="PTHR42923">
    <property type="entry name" value="PROTOPORPHYRINOGEN OXIDASE"/>
    <property type="match status" value="1"/>
</dbReference>
<sequence>MSGGVGERHISRRSFLAGTATAGVAAAALSRPTTARAAPGSTVAIFGAGVAGLTAAHELAERGYRVTVFERKALGGKARSIPAPSPSGSPLPAEHGFRFFPGFYRNVTDTMRRIPFAGNTFGVWQNLTRATSYLHSGLGRADLTIPLPFPIPTLPNPITPKAFTESVAAVFQTLFRLPPLEAVYAAQKLAVYVTSCDERKLGQWDNMTWEKFIGADHKSKEYNRYLADGIIRNLAASKSKDASAHSIGLVGEASVWSILLLGNDIDNKGFDRVLNGPPAPSGSIPGWPICSRSG</sequence>
<dbReference type="Proteomes" id="UP000255389">
    <property type="component" value="Unassembled WGS sequence"/>
</dbReference>
<dbReference type="PANTHER" id="PTHR42923:SF46">
    <property type="entry name" value="AMINE OXIDASE"/>
    <property type="match status" value="1"/>
</dbReference>
<dbReference type="Pfam" id="PF13450">
    <property type="entry name" value="NAD_binding_8"/>
    <property type="match status" value="1"/>
</dbReference>
<evidence type="ECO:0000313" key="2">
    <source>
        <dbReference type="Proteomes" id="UP000255389"/>
    </source>
</evidence>
<dbReference type="InterPro" id="IPR050464">
    <property type="entry name" value="Zeta_carotene_desat/Oxidored"/>
</dbReference>
<organism evidence="1 2">
    <name type="scientific">Mycolicibacterium fortuitum</name>
    <name type="common">Mycobacterium fortuitum</name>
    <dbReference type="NCBI Taxonomy" id="1766"/>
    <lineage>
        <taxon>Bacteria</taxon>
        <taxon>Bacillati</taxon>
        <taxon>Actinomycetota</taxon>
        <taxon>Actinomycetes</taxon>
        <taxon>Mycobacteriales</taxon>
        <taxon>Mycobacteriaceae</taxon>
        <taxon>Mycolicibacterium</taxon>
    </lineage>
</organism>
<gene>
    <name evidence="1" type="ORF">NCTC1542_03753</name>
</gene>
<reference evidence="1 2" key="1">
    <citation type="submission" date="2018-06" db="EMBL/GenBank/DDBJ databases">
        <authorList>
            <consortium name="Pathogen Informatics"/>
            <person name="Doyle S."/>
        </authorList>
    </citation>
    <scope>NUCLEOTIDE SEQUENCE [LARGE SCALE GENOMIC DNA]</scope>
    <source>
        <strain evidence="1 2">NCTC1542</strain>
    </source>
</reference>
<dbReference type="PROSITE" id="PS51318">
    <property type="entry name" value="TAT"/>
    <property type="match status" value="1"/>
</dbReference>
<dbReference type="AlphaFoldDB" id="A0A378UW21"/>
<dbReference type="InterPro" id="IPR006311">
    <property type="entry name" value="TAT_signal"/>
</dbReference>